<feature type="transmembrane region" description="Helical" evidence="10">
    <location>
        <begin position="25"/>
        <end position="47"/>
    </location>
</feature>
<comment type="subcellular location">
    <subcellularLocation>
        <location evidence="1">Endoplasmic reticulum membrane</location>
        <topology evidence="1">Multi-pass membrane protein</topology>
    </subcellularLocation>
</comment>
<evidence type="ECO:0000256" key="9">
    <source>
        <dbReference type="ARBA" id="ARBA00023136"/>
    </source>
</evidence>
<dbReference type="Proteomes" id="UP001164803">
    <property type="component" value="Chromosome"/>
</dbReference>
<dbReference type="PANTHER" id="PTHR12468:SF2">
    <property type="entry name" value="GPI MANNOSYLTRANSFERASE 2"/>
    <property type="match status" value="1"/>
</dbReference>
<organism evidence="11 12">
    <name type="scientific">Alicyclobacillus dauci</name>
    <dbReference type="NCBI Taxonomy" id="1475485"/>
    <lineage>
        <taxon>Bacteria</taxon>
        <taxon>Bacillati</taxon>
        <taxon>Bacillota</taxon>
        <taxon>Bacilli</taxon>
        <taxon>Bacillales</taxon>
        <taxon>Alicyclobacillaceae</taxon>
        <taxon>Alicyclobacillus</taxon>
    </lineage>
</organism>
<evidence type="ECO:0000256" key="6">
    <source>
        <dbReference type="ARBA" id="ARBA00022692"/>
    </source>
</evidence>
<dbReference type="EMBL" id="CP104064">
    <property type="protein sequence ID" value="WAH38300.1"/>
    <property type="molecule type" value="Genomic_DNA"/>
</dbReference>
<feature type="transmembrane region" description="Helical" evidence="10">
    <location>
        <begin position="180"/>
        <end position="208"/>
    </location>
</feature>
<feature type="transmembrane region" description="Helical" evidence="10">
    <location>
        <begin position="140"/>
        <end position="160"/>
    </location>
</feature>
<dbReference type="InterPro" id="IPR007315">
    <property type="entry name" value="PIG-V/Gpi18"/>
</dbReference>
<feature type="transmembrane region" description="Helical" evidence="10">
    <location>
        <begin position="284"/>
        <end position="305"/>
    </location>
</feature>
<keyword evidence="8 10" id="KW-1133">Transmembrane helix</keyword>
<evidence type="ECO:0000256" key="8">
    <source>
        <dbReference type="ARBA" id="ARBA00022989"/>
    </source>
</evidence>
<evidence type="ECO:0000256" key="5">
    <source>
        <dbReference type="ARBA" id="ARBA00022679"/>
    </source>
</evidence>
<protein>
    <recommendedName>
        <fullName evidence="13">Mannosyltransferase (PIG-V)</fullName>
    </recommendedName>
</protein>
<comment type="pathway">
    <text evidence="2">Glycolipid biosynthesis; glycosylphosphatidylinositol-anchor biosynthesis.</text>
</comment>
<proteinExistence type="predicted"/>
<evidence type="ECO:0000256" key="1">
    <source>
        <dbReference type="ARBA" id="ARBA00004477"/>
    </source>
</evidence>
<dbReference type="PANTHER" id="PTHR12468">
    <property type="entry name" value="GPI MANNOSYLTRANSFERASE 2"/>
    <property type="match status" value="1"/>
</dbReference>
<keyword evidence="9 10" id="KW-0472">Membrane</keyword>
<evidence type="ECO:0000256" key="7">
    <source>
        <dbReference type="ARBA" id="ARBA00022824"/>
    </source>
</evidence>
<evidence type="ECO:0000256" key="4">
    <source>
        <dbReference type="ARBA" id="ARBA00022676"/>
    </source>
</evidence>
<evidence type="ECO:0000256" key="3">
    <source>
        <dbReference type="ARBA" id="ARBA00022502"/>
    </source>
</evidence>
<evidence type="ECO:0008006" key="13">
    <source>
        <dbReference type="Google" id="ProtNLM"/>
    </source>
</evidence>
<sequence length="391" mass="44455">MAHALDTNRRELQPAIQWLRKVPTWWVYPFVVHLLILTAATRFPLLFHVKIFPESYPNIASGWFQWDSLWFINIGRFGYTHVPGQRNVQAAVAFFPFVPLLVHYFEQWIVLIVTQIVLIISMLLIKYIGERAGLSYVQAIQAAWLFALSPAAIFYSTIYAEPWTLFCTLASVFFGIKRRWWLAAMLGAMTASTQGTGVLIGLFPLIRCINSVVKKYWRDFWGAIVWGLGCALGLAAYMVYLAATRHDPLAFSHAQSISWHAHWTWPWTVFVNAYKQMGLIGNGILILICIIMEIVYVIGVILVWNIRGVPISKPEKLSHLLYVTSGLIITLCFYPAGPPFQSGIRIASIYYPVYLGLANRLPNWLFGVVMICFACTAFVGSSLFIHGNFYQ</sequence>
<dbReference type="RefSeq" id="WP_268045867.1">
    <property type="nucleotide sequence ID" value="NZ_CP104064.1"/>
</dbReference>
<keyword evidence="6 10" id="KW-0812">Transmembrane</keyword>
<keyword evidence="5" id="KW-0808">Transferase</keyword>
<name>A0ABY6Z8D0_9BACL</name>
<keyword evidence="7" id="KW-0256">Endoplasmic reticulum</keyword>
<evidence type="ECO:0000256" key="10">
    <source>
        <dbReference type="SAM" id="Phobius"/>
    </source>
</evidence>
<feature type="transmembrane region" description="Helical" evidence="10">
    <location>
        <begin position="108"/>
        <end position="128"/>
    </location>
</feature>
<evidence type="ECO:0000256" key="2">
    <source>
        <dbReference type="ARBA" id="ARBA00004687"/>
    </source>
</evidence>
<accession>A0ABY6Z8D0</accession>
<feature type="transmembrane region" description="Helical" evidence="10">
    <location>
        <begin position="364"/>
        <end position="385"/>
    </location>
</feature>
<feature type="transmembrane region" description="Helical" evidence="10">
    <location>
        <begin position="220"/>
        <end position="243"/>
    </location>
</feature>
<keyword evidence="4" id="KW-0328">Glycosyltransferase</keyword>
<gene>
    <name evidence="11" type="ORF">NZD86_07400</name>
</gene>
<feature type="transmembrane region" description="Helical" evidence="10">
    <location>
        <begin position="317"/>
        <end position="336"/>
    </location>
</feature>
<keyword evidence="3" id="KW-0337">GPI-anchor biosynthesis</keyword>
<evidence type="ECO:0000313" key="11">
    <source>
        <dbReference type="EMBL" id="WAH38300.1"/>
    </source>
</evidence>
<evidence type="ECO:0000313" key="12">
    <source>
        <dbReference type="Proteomes" id="UP001164803"/>
    </source>
</evidence>
<reference evidence="11" key="1">
    <citation type="submission" date="2022-08" db="EMBL/GenBank/DDBJ databases">
        <title>Alicyclobacillus dauci DSM2870, complete genome.</title>
        <authorList>
            <person name="Wang Q."/>
            <person name="Cai R."/>
            <person name="Wang Z."/>
        </authorList>
    </citation>
    <scope>NUCLEOTIDE SEQUENCE</scope>
    <source>
        <strain evidence="11">DSM 28700</strain>
    </source>
</reference>
<keyword evidence="12" id="KW-1185">Reference proteome</keyword>